<dbReference type="InterPro" id="IPR049457">
    <property type="entry name" value="Emfourin"/>
</dbReference>
<sequence>MAKPGALPPDSRFRLTREGGLVAAPGLMRAREFAWGDCQPGRQQQRLAELVDVARERATARPGRGDQRFFRLELFAGDDLTTPTEQLTIDETDAPPRLVALWEHGIPSLDG</sequence>
<evidence type="ECO:0000313" key="1">
    <source>
        <dbReference type="EMBL" id="KEZ78261.1"/>
    </source>
</evidence>
<gene>
    <name evidence="1" type="ORF">C41B8_05148</name>
</gene>
<proteinExistence type="predicted"/>
<evidence type="ECO:0000313" key="2">
    <source>
        <dbReference type="Proteomes" id="UP000028302"/>
    </source>
</evidence>
<keyword evidence="2" id="KW-1185">Reference proteome</keyword>
<dbReference type="Proteomes" id="UP000028302">
    <property type="component" value="Unassembled WGS sequence"/>
</dbReference>
<protein>
    <submittedName>
        <fullName evidence="1">Uncharacterized protein</fullName>
    </submittedName>
</protein>
<dbReference type="OrthoDB" id="8658956at2"/>
<name>A0A084INH7_SALHC</name>
<accession>A0A084INH7</accession>
<organism evidence="1 2">
    <name type="scientific">Salinisphaera hydrothermalis (strain C41B8)</name>
    <dbReference type="NCBI Taxonomy" id="1304275"/>
    <lineage>
        <taxon>Bacteria</taxon>
        <taxon>Pseudomonadati</taxon>
        <taxon>Pseudomonadota</taxon>
        <taxon>Gammaproteobacteria</taxon>
        <taxon>Salinisphaerales</taxon>
        <taxon>Salinisphaeraceae</taxon>
        <taxon>Salinisphaera</taxon>
    </lineage>
</organism>
<dbReference type="RefSeq" id="WP_037335070.1">
    <property type="nucleotide sequence ID" value="NZ_APNK01000005.1"/>
</dbReference>
<reference evidence="1 2" key="1">
    <citation type="submission" date="2013-03" db="EMBL/GenBank/DDBJ databases">
        <title>Salinisphaera hydrothermalis C41B8 Genome Sequencing.</title>
        <authorList>
            <person name="Li C."/>
            <person name="Lai Q."/>
            <person name="Shao Z."/>
        </authorList>
    </citation>
    <scope>NUCLEOTIDE SEQUENCE [LARGE SCALE GENOMIC DNA]</scope>
    <source>
        <strain evidence="1 2">C41B8</strain>
    </source>
</reference>
<dbReference type="PATRIC" id="fig|1304275.5.peg.1052"/>
<dbReference type="EMBL" id="APNK01000005">
    <property type="protein sequence ID" value="KEZ78261.1"/>
    <property type="molecule type" value="Genomic_DNA"/>
</dbReference>
<comment type="caution">
    <text evidence="1">The sequence shown here is derived from an EMBL/GenBank/DDBJ whole genome shotgun (WGS) entry which is preliminary data.</text>
</comment>
<dbReference type="eggNOG" id="ENOG5032Z24">
    <property type="taxonomic scope" value="Bacteria"/>
</dbReference>
<dbReference type="AlphaFoldDB" id="A0A084INH7"/>
<dbReference type="Pfam" id="PF20242">
    <property type="entry name" value="Emfourin"/>
    <property type="match status" value="1"/>
</dbReference>
<dbReference type="STRING" id="1304275.C41B8_05148"/>